<feature type="compositionally biased region" description="Basic residues" evidence="17">
    <location>
        <begin position="302"/>
        <end position="312"/>
    </location>
</feature>
<feature type="domain" description="BRICHOS" evidence="19">
    <location>
        <begin position="196"/>
        <end position="293"/>
    </location>
</feature>
<evidence type="ECO:0000256" key="13">
    <source>
        <dbReference type="ARBA" id="ARBA00023188"/>
    </source>
</evidence>
<dbReference type="GO" id="GO:0051216">
    <property type="term" value="P:cartilage development"/>
    <property type="evidence" value="ECO:0007669"/>
    <property type="project" value="UniProtKB-KW"/>
</dbReference>
<sequence length="403" mass="45219">MTSFSTTLTKLDLLNQLQEKAGIELNFSKGSFSRIPPKRLPSFPFHQPVTLHPYRLLPHVTTTPAPNLLSIFFLPSAEKRTSGQRNRSPHPAMEATSEKIPIALAGPEDLQQLMPPAYTALTVKPSSSARLLKVGVAALTVGAALLLFGAVGAFYFWNVNDKHVYNVHYSMSINGKVEEGSMEIDTLNNLERFTTGSGNDEAVEVHDFQIGVTGIRFAGGEKCYIKTQAKGHLPDVETLNKESLMFDLEDEIMPAKFEEESLIWVAADQPLKDNSFLSTKILDLCGDLPIFWLRPTYPNGGQKKRSVPRARRQAVEEEEEPPYNPENPYHRLEGDEGTMTFDPMLDHTGVCCTECRRSYTQCQRICEPLGGYQPWPYHYQGCRVACRAIMPCRWWVARILGIV</sequence>
<gene>
    <name evidence="20" type="primary">CNMD</name>
    <name evidence="20" type="ORF">AMEX_G24140</name>
</gene>
<organism evidence="21 22">
    <name type="scientific">Astyanax mexicanus</name>
    <name type="common">Blind cave fish</name>
    <name type="synonym">Astyanax fasciatus mexicanus</name>
    <dbReference type="NCBI Taxonomy" id="7994"/>
    <lineage>
        <taxon>Eukaryota</taxon>
        <taxon>Metazoa</taxon>
        <taxon>Chordata</taxon>
        <taxon>Craniata</taxon>
        <taxon>Vertebrata</taxon>
        <taxon>Euteleostomi</taxon>
        <taxon>Actinopterygii</taxon>
        <taxon>Neopterygii</taxon>
        <taxon>Teleostei</taxon>
        <taxon>Ostariophysi</taxon>
        <taxon>Characiformes</taxon>
        <taxon>Characoidei</taxon>
        <taxon>Acestrorhamphidae</taxon>
        <taxon>Acestrorhamphinae</taxon>
        <taxon>Astyanax</taxon>
    </lineage>
</organism>
<name>A0A8B9JUX9_ASTMX</name>
<keyword evidence="4" id="KW-0964">Secreted</keyword>
<evidence type="ECO:0000256" key="8">
    <source>
        <dbReference type="ARBA" id="ARBA00022782"/>
    </source>
</evidence>
<evidence type="ECO:0000256" key="4">
    <source>
        <dbReference type="ARBA" id="ARBA00022525"/>
    </source>
</evidence>
<dbReference type="Proteomes" id="UP000694621">
    <property type="component" value="Unplaced"/>
</dbReference>
<protein>
    <recommendedName>
        <fullName evidence="15">Leukocyte cell-derived chemotaxin 1</fullName>
    </recommendedName>
    <alternativeName>
        <fullName evidence="16">Chondromodulin</fullName>
    </alternativeName>
</protein>
<keyword evidence="9 18" id="KW-1133">Transmembrane helix</keyword>
<evidence type="ECO:0000256" key="2">
    <source>
        <dbReference type="ARBA" id="ARBA00009898"/>
    </source>
</evidence>
<dbReference type="Proteomes" id="UP000752171">
    <property type="component" value="Unassembled WGS sequence"/>
</dbReference>
<dbReference type="PANTHER" id="PTHR14064:SF6">
    <property type="entry name" value="LEUKOCYTE CELL-DERIVED CHEMOTAXIN 1"/>
    <property type="match status" value="1"/>
</dbReference>
<dbReference type="InterPro" id="IPR007084">
    <property type="entry name" value="BRICHOS_dom"/>
</dbReference>
<evidence type="ECO:0000256" key="9">
    <source>
        <dbReference type="ARBA" id="ARBA00022989"/>
    </source>
</evidence>
<dbReference type="PROSITE" id="PS50869">
    <property type="entry name" value="BRICHOS"/>
    <property type="match status" value="1"/>
</dbReference>
<dbReference type="PANTHER" id="PTHR14064">
    <property type="entry name" value="CHONDROMODULIN-RELATED"/>
    <property type="match status" value="1"/>
</dbReference>
<comment type="subcellular location">
    <subcellularLocation>
        <location evidence="14">Endomembrane system</location>
        <topology evidence="14">Single-pass membrane protein</topology>
    </subcellularLocation>
    <subcellularLocation>
        <location evidence="1">Secreted</location>
        <location evidence="1">Extracellular space</location>
        <location evidence="1">Extracellular matrix</location>
    </subcellularLocation>
</comment>
<keyword evidence="10 18" id="KW-0472">Membrane</keyword>
<evidence type="ECO:0000256" key="14">
    <source>
        <dbReference type="ARBA" id="ARBA00037847"/>
    </source>
</evidence>
<accession>A0A8B9JUX9</accession>
<keyword evidence="12" id="KW-0325">Glycoprotein</keyword>
<evidence type="ECO:0000256" key="11">
    <source>
        <dbReference type="ARBA" id="ARBA00023157"/>
    </source>
</evidence>
<dbReference type="AlphaFoldDB" id="A0A8B9JUX9"/>
<feature type="transmembrane region" description="Helical" evidence="18">
    <location>
        <begin position="134"/>
        <end position="157"/>
    </location>
</feature>
<evidence type="ECO:0000313" key="20">
    <source>
        <dbReference type="EMBL" id="KAG9262371.1"/>
    </source>
</evidence>
<dbReference type="GO" id="GO:0030154">
    <property type="term" value="P:cell differentiation"/>
    <property type="evidence" value="ECO:0007669"/>
    <property type="project" value="UniProtKB-KW"/>
</dbReference>
<dbReference type="EMBL" id="JAICCE010000021">
    <property type="protein sequence ID" value="KAG9262371.1"/>
    <property type="molecule type" value="Genomic_DNA"/>
</dbReference>
<evidence type="ECO:0000256" key="17">
    <source>
        <dbReference type="SAM" id="MobiDB-lite"/>
    </source>
</evidence>
<reference evidence="20 23" key="1">
    <citation type="submission" date="2021-07" db="EMBL/GenBank/DDBJ databases">
        <authorList>
            <person name="Imarazene B."/>
            <person name="Zahm M."/>
            <person name="Klopp C."/>
            <person name="Cabau C."/>
            <person name="Beille S."/>
            <person name="Jouanno E."/>
            <person name="Castinel A."/>
            <person name="Lluch J."/>
            <person name="Gil L."/>
            <person name="Kuchtly C."/>
            <person name="Lopez Roques C."/>
            <person name="Donnadieu C."/>
            <person name="Parrinello H."/>
            <person name="Journot L."/>
            <person name="Du K."/>
            <person name="Schartl M."/>
            <person name="Retaux S."/>
            <person name="Guiguen Y."/>
        </authorList>
    </citation>
    <scope>NUCLEOTIDE SEQUENCE [LARGE SCALE GENOMIC DNA]</scope>
    <source>
        <strain evidence="20">Pach_M1</strain>
        <tissue evidence="20">Testis</tissue>
    </source>
</reference>
<comment type="similarity">
    <text evidence="2">Belongs to the chondromodulin-1 family.</text>
</comment>
<feature type="region of interest" description="Disordered" evidence="17">
    <location>
        <begin position="300"/>
        <end position="330"/>
    </location>
</feature>
<dbReference type="OrthoDB" id="10061326at2759"/>
<evidence type="ECO:0000256" key="12">
    <source>
        <dbReference type="ARBA" id="ARBA00023180"/>
    </source>
</evidence>
<evidence type="ECO:0000256" key="18">
    <source>
        <dbReference type="SAM" id="Phobius"/>
    </source>
</evidence>
<evidence type="ECO:0000259" key="19">
    <source>
        <dbReference type="PROSITE" id="PS50869"/>
    </source>
</evidence>
<evidence type="ECO:0000256" key="10">
    <source>
        <dbReference type="ARBA" id="ARBA00023136"/>
    </source>
</evidence>
<keyword evidence="6" id="KW-0165">Cleavage on pair of basic residues</keyword>
<dbReference type="GO" id="GO:0016525">
    <property type="term" value="P:negative regulation of angiogenesis"/>
    <property type="evidence" value="ECO:0007669"/>
    <property type="project" value="TreeGrafter"/>
</dbReference>
<dbReference type="FunFam" id="3.30.390.150:FF:000001">
    <property type="entry name" value="leukocyte cell-derived chemotaxin 1"/>
    <property type="match status" value="1"/>
</dbReference>
<proteinExistence type="inferred from homology"/>
<evidence type="ECO:0000313" key="22">
    <source>
        <dbReference type="Proteomes" id="UP000694621"/>
    </source>
</evidence>
<dbReference type="GO" id="GO:0012505">
    <property type="term" value="C:endomembrane system"/>
    <property type="evidence" value="ECO:0007669"/>
    <property type="project" value="UniProtKB-SubCell"/>
</dbReference>
<keyword evidence="7 18" id="KW-0812">Transmembrane</keyword>
<keyword evidence="13" id="KW-0891">Chondrogenesis</keyword>
<keyword evidence="8" id="KW-0221">Differentiation</keyword>
<dbReference type="Gene3D" id="3.30.390.150">
    <property type="match status" value="1"/>
</dbReference>
<dbReference type="Ensembl" id="ENSAMXT00005028896.1">
    <property type="protein sequence ID" value="ENSAMXP00005026238.1"/>
    <property type="gene ID" value="ENSAMXG00005013252.1"/>
</dbReference>
<evidence type="ECO:0000313" key="21">
    <source>
        <dbReference type="Ensembl" id="ENSAMXP00005026238.1"/>
    </source>
</evidence>
<keyword evidence="3" id="KW-0217">Developmental protein</keyword>
<dbReference type="InterPro" id="IPR043405">
    <property type="entry name" value="Chondromodulin/Tenomodulin"/>
</dbReference>
<dbReference type="GO" id="GO:0001937">
    <property type="term" value="P:negative regulation of endothelial cell proliferation"/>
    <property type="evidence" value="ECO:0007669"/>
    <property type="project" value="TreeGrafter"/>
</dbReference>
<evidence type="ECO:0000256" key="5">
    <source>
        <dbReference type="ARBA" id="ARBA00022530"/>
    </source>
</evidence>
<keyword evidence="11" id="KW-1015">Disulfide bond</keyword>
<evidence type="ECO:0000256" key="7">
    <source>
        <dbReference type="ARBA" id="ARBA00022692"/>
    </source>
</evidence>
<dbReference type="Pfam" id="PF04089">
    <property type="entry name" value="BRICHOS"/>
    <property type="match status" value="1"/>
</dbReference>
<evidence type="ECO:0000256" key="15">
    <source>
        <dbReference type="ARBA" id="ARBA00039682"/>
    </source>
</evidence>
<reference evidence="21" key="2">
    <citation type="submission" date="2025-05" db="UniProtKB">
        <authorList>
            <consortium name="Ensembl"/>
        </authorList>
    </citation>
    <scope>IDENTIFICATION</scope>
</reference>
<evidence type="ECO:0000256" key="16">
    <source>
        <dbReference type="ARBA" id="ARBA00042622"/>
    </source>
</evidence>
<evidence type="ECO:0000256" key="6">
    <source>
        <dbReference type="ARBA" id="ARBA00022685"/>
    </source>
</evidence>
<evidence type="ECO:0000256" key="1">
    <source>
        <dbReference type="ARBA" id="ARBA00004498"/>
    </source>
</evidence>
<dbReference type="SMART" id="SM01039">
    <property type="entry name" value="BRICHOS"/>
    <property type="match status" value="1"/>
</dbReference>
<evidence type="ECO:0000256" key="3">
    <source>
        <dbReference type="ARBA" id="ARBA00022473"/>
    </source>
</evidence>
<keyword evidence="5" id="KW-0272">Extracellular matrix</keyword>
<evidence type="ECO:0000313" key="23">
    <source>
        <dbReference type="Proteomes" id="UP000752171"/>
    </source>
</evidence>